<dbReference type="Proteomes" id="UP000053780">
    <property type="component" value="Unassembled WGS sequence"/>
</dbReference>
<accession>T0L9Q0</accession>
<feature type="transmembrane region" description="Helical" evidence="1">
    <location>
        <begin position="119"/>
        <end position="137"/>
    </location>
</feature>
<evidence type="ECO:0000313" key="2">
    <source>
        <dbReference type="EMBL" id="EQB61229.1"/>
    </source>
</evidence>
<dbReference type="VEuPathDB" id="MicrosporidiaDB:NAPIS_ORF01210"/>
<proteinExistence type="predicted"/>
<keyword evidence="1" id="KW-0472">Membrane</keyword>
<keyword evidence="1" id="KW-1133">Transmembrane helix</keyword>
<gene>
    <name evidence="2" type="ORF">NAPIS_ORF01210</name>
</gene>
<evidence type="ECO:0000313" key="3">
    <source>
        <dbReference type="Proteomes" id="UP000053780"/>
    </source>
</evidence>
<dbReference type="EMBL" id="KE647164">
    <property type="protein sequence ID" value="EQB61229.1"/>
    <property type="molecule type" value="Genomic_DNA"/>
</dbReference>
<evidence type="ECO:0000256" key="1">
    <source>
        <dbReference type="SAM" id="Phobius"/>
    </source>
</evidence>
<name>T0L9Q0_9MICR</name>
<protein>
    <submittedName>
        <fullName evidence="2">Uncharacterized protein</fullName>
    </submittedName>
</protein>
<sequence>MLITYILLCRNREAQNIYTNITNDKYSHNIIIYDENDNNRQDFNLQYDSISLDVIPEEDEELLNENYTNEQISMNSDSLFNDNISLDDNISLNETSIQIENPLIQNIKTTNIFYRFTKLILQFLIVLGMIFLVMFCLSLDFTYLYFMIGLFVMSIIIYIINEYYK</sequence>
<reference evidence="2 3" key="1">
    <citation type="journal article" date="2013" name="BMC Genomics">
        <title>Genome sequencing and comparative genomics of honey bee microsporidia, Nosema apis reveal novel insights into host-parasite interactions.</title>
        <authorList>
            <person name="Chen Yp."/>
            <person name="Pettis J.S."/>
            <person name="Zhao Y."/>
            <person name="Liu X."/>
            <person name="Tallon L.J."/>
            <person name="Sadzewicz L.D."/>
            <person name="Li R."/>
            <person name="Zheng H."/>
            <person name="Huang S."/>
            <person name="Zhang X."/>
            <person name="Hamilton M.C."/>
            <person name="Pernal S.F."/>
            <person name="Melathopoulos A.P."/>
            <person name="Yan X."/>
            <person name="Evans J.D."/>
        </authorList>
    </citation>
    <scope>NUCLEOTIDE SEQUENCE [LARGE SCALE GENOMIC DNA]</scope>
    <source>
        <strain evidence="2 3">BRL 01</strain>
    </source>
</reference>
<keyword evidence="3" id="KW-1185">Reference proteome</keyword>
<feature type="transmembrane region" description="Helical" evidence="1">
    <location>
        <begin position="143"/>
        <end position="160"/>
    </location>
</feature>
<keyword evidence="1" id="KW-0812">Transmembrane</keyword>
<organism evidence="2 3">
    <name type="scientific">Vairimorpha apis BRL 01</name>
    <dbReference type="NCBI Taxonomy" id="1037528"/>
    <lineage>
        <taxon>Eukaryota</taxon>
        <taxon>Fungi</taxon>
        <taxon>Fungi incertae sedis</taxon>
        <taxon>Microsporidia</taxon>
        <taxon>Nosematidae</taxon>
        <taxon>Vairimorpha</taxon>
    </lineage>
</organism>
<dbReference type="HOGENOM" id="CLU_1611264_0_0_1"/>
<dbReference type="AlphaFoldDB" id="T0L9Q0"/>